<keyword evidence="3 6" id="KW-0812">Transmembrane</keyword>
<organism evidence="8 9">
    <name type="scientific">Luteococcus sanguinis</name>
    <dbReference type="NCBI Taxonomy" id="174038"/>
    <lineage>
        <taxon>Bacteria</taxon>
        <taxon>Bacillati</taxon>
        <taxon>Actinomycetota</taxon>
        <taxon>Actinomycetes</taxon>
        <taxon>Propionibacteriales</taxon>
        <taxon>Propionibacteriaceae</taxon>
        <taxon>Luteococcus</taxon>
    </lineage>
</organism>
<sequence>MSQPTPATTAPATEKSSDGSMLTVLVALGANLLIALAKTVAALLTGSASMVAEAAHSWADAGNEGFLMVAERRSNKPADDLHPFGHGREGYIWSMFAALGLFTAGSVVSIYHGITQLGNHEPEADYTIAYIVLAIAFVLEGASFLQARRQASRAATKLGASTLRYVADTSNPTLRAVFFEDAAALVGLVVAFAGILTHQLTGDAIYDAIGSIVVGILLGVIALFLIGRNSDFLAGQSVSPAFRARALAKLLEHPEISRVTYLFCEYVGADKVFLVAAVDLAGDAPESHVAEVLRRLEAEITDNDLVERAVLTLSAPSDAALTPDASSLNSR</sequence>
<evidence type="ECO:0000256" key="3">
    <source>
        <dbReference type="ARBA" id="ARBA00022692"/>
    </source>
</evidence>
<dbReference type="InterPro" id="IPR058533">
    <property type="entry name" value="Cation_efflux_TM"/>
</dbReference>
<dbReference type="NCBIfam" id="TIGR01297">
    <property type="entry name" value="CDF"/>
    <property type="match status" value="1"/>
</dbReference>
<dbReference type="InterPro" id="IPR040177">
    <property type="entry name" value="SLC30A9"/>
</dbReference>
<dbReference type="PANTHER" id="PTHR13414">
    <property type="entry name" value="HUEL-CATION TRANSPORTER"/>
    <property type="match status" value="1"/>
</dbReference>
<keyword evidence="2" id="KW-0813">Transport</keyword>
<proteinExistence type="predicted"/>
<dbReference type="RefSeq" id="WP_343885574.1">
    <property type="nucleotide sequence ID" value="NZ_BAAAKI010000008.1"/>
</dbReference>
<keyword evidence="9" id="KW-1185">Reference proteome</keyword>
<dbReference type="InterPro" id="IPR002524">
    <property type="entry name" value="Cation_efflux"/>
</dbReference>
<dbReference type="Pfam" id="PF01545">
    <property type="entry name" value="Cation_efflux"/>
    <property type="match status" value="1"/>
</dbReference>
<dbReference type="EMBL" id="JBHSUA010000011">
    <property type="protein sequence ID" value="MFC6396538.1"/>
    <property type="molecule type" value="Genomic_DNA"/>
</dbReference>
<dbReference type="PANTHER" id="PTHR13414:SF9">
    <property type="entry name" value="PROTON-COUPLED ZINC ANTIPORTER SLC30A9, MITOCHONDRIAL"/>
    <property type="match status" value="1"/>
</dbReference>
<comment type="subcellular location">
    <subcellularLocation>
        <location evidence="1">Membrane</location>
        <topology evidence="1">Multi-pass membrane protein</topology>
    </subcellularLocation>
</comment>
<dbReference type="Proteomes" id="UP001596266">
    <property type="component" value="Unassembled WGS sequence"/>
</dbReference>
<evidence type="ECO:0000259" key="7">
    <source>
        <dbReference type="Pfam" id="PF01545"/>
    </source>
</evidence>
<dbReference type="Gene3D" id="1.20.1510.10">
    <property type="entry name" value="Cation efflux protein transmembrane domain"/>
    <property type="match status" value="1"/>
</dbReference>
<feature type="transmembrane region" description="Helical" evidence="6">
    <location>
        <begin position="204"/>
        <end position="226"/>
    </location>
</feature>
<evidence type="ECO:0000313" key="9">
    <source>
        <dbReference type="Proteomes" id="UP001596266"/>
    </source>
</evidence>
<evidence type="ECO:0000256" key="2">
    <source>
        <dbReference type="ARBA" id="ARBA00022448"/>
    </source>
</evidence>
<evidence type="ECO:0000256" key="5">
    <source>
        <dbReference type="ARBA" id="ARBA00023136"/>
    </source>
</evidence>
<feature type="domain" description="Cation efflux protein transmembrane" evidence="7">
    <location>
        <begin position="24"/>
        <end position="226"/>
    </location>
</feature>
<evidence type="ECO:0000256" key="1">
    <source>
        <dbReference type="ARBA" id="ARBA00004141"/>
    </source>
</evidence>
<feature type="transmembrane region" description="Helical" evidence="6">
    <location>
        <begin position="20"/>
        <end position="44"/>
    </location>
</feature>
<feature type="transmembrane region" description="Helical" evidence="6">
    <location>
        <begin position="177"/>
        <end position="198"/>
    </location>
</feature>
<feature type="transmembrane region" description="Helical" evidence="6">
    <location>
        <begin position="126"/>
        <end position="145"/>
    </location>
</feature>
<evidence type="ECO:0000256" key="4">
    <source>
        <dbReference type="ARBA" id="ARBA00022989"/>
    </source>
</evidence>
<accession>A0ABW1X0F9</accession>
<keyword evidence="4 6" id="KW-1133">Transmembrane helix</keyword>
<reference evidence="9" key="1">
    <citation type="journal article" date="2019" name="Int. J. Syst. Evol. Microbiol.">
        <title>The Global Catalogue of Microorganisms (GCM) 10K type strain sequencing project: providing services to taxonomists for standard genome sequencing and annotation.</title>
        <authorList>
            <consortium name="The Broad Institute Genomics Platform"/>
            <consortium name="The Broad Institute Genome Sequencing Center for Infectious Disease"/>
            <person name="Wu L."/>
            <person name="Ma J."/>
        </authorList>
    </citation>
    <scope>NUCLEOTIDE SEQUENCE [LARGE SCALE GENOMIC DNA]</scope>
    <source>
        <strain evidence="9">CGMCC 1.15277</strain>
    </source>
</reference>
<name>A0ABW1X0F9_9ACTN</name>
<gene>
    <name evidence="8" type="ORF">ACFP57_06000</name>
</gene>
<feature type="transmembrane region" description="Helical" evidence="6">
    <location>
        <begin position="91"/>
        <end position="114"/>
    </location>
</feature>
<dbReference type="SUPFAM" id="SSF161111">
    <property type="entry name" value="Cation efflux protein transmembrane domain-like"/>
    <property type="match status" value="1"/>
</dbReference>
<evidence type="ECO:0000313" key="8">
    <source>
        <dbReference type="EMBL" id="MFC6396538.1"/>
    </source>
</evidence>
<dbReference type="InterPro" id="IPR027469">
    <property type="entry name" value="Cation_efflux_TMD_sf"/>
</dbReference>
<evidence type="ECO:0000256" key="6">
    <source>
        <dbReference type="SAM" id="Phobius"/>
    </source>
</evidence>
<comment type="caution">
    <text evidence="8">The sequence shown here is derived from an EMBL/GenBank/DDBJ whole genome shotgun (WGS) entry which is preliminary data.</text>
</comment>
<keyword evidence="5 6" id="KW-0472">Membrane</keyword>
<protein>
    <submittedName>
        <fullName evidence="8">Cation diffusion facilitator family transporter</fullName>
    </submittedName>
</protein>